<dbReference type="SUPFAM" id="SSF46785">
    <property type="entry name" value="Winged helix' DNA-binding domain"/>
    <property type="match status" value="1"/>
</dbReference>
<dbReference type="SUPFAM" id="SSF55781">
    <property type="entry name" value="GAF domain-like"/>
    <property type="match status" value="1"/>
</dbReference>
<evidence type="ECO:0000259" key="4">
    <source>
        <dbReference type="PROSITE" id="PS51077"/>
    </source>
</evidence>
<evidence type="ECO:0000313" key="6">
    <source>
        <dbReference type="EMBL" id="MFC6879591.1"/>
    </source>
</evidence>
<dbReference type="InterPro" id="IPR005471">
    <property type="entry name" value="Tscrpt_reg_IclR_N"/>
</dbReference>
<dbReference type="PROSITE" id="PS51077">
    <property type="entry name" value="HTH_ICLR"/>
    <property type="match status" value="1"/>
</dbReference>
<accession>A0ABW2CG69</accession>
<dbReference type="InterPro" id="IPR029016">
    <property type="entry name" value="GAF-like_dom_sf"/>
</dbReference>
<dbReference type="Gene3D" id="3.30.450.40">
    <property type="match status" value="1"/>
</dbReference>
<dbReference type="InterPro" id="IPR036390">
    <property type="entry name" value="WH_DNA-bd_sf"/>
</dbReference>
<keyword evidence="1" id="KW-0805">Transcription regulation</keyword>
<evidence type="ECO:0000259" key="5">
    <source>
        <dbReference type="PROSITE" id="PS51078"/>
    </source>
</evidence>
<keyword evidence="3" id="KW-0804">Transcription</keyword>
<feature type="domain" description="HTH iclR-type" evidence="4">
    <location>
        <begin position="29"/>
        <end position="89"/>
    </location>
</feature>
<sequence>MMPGRMVDAFPAAGEEDGAASGQGPGGGRGVLEGAFAVLQELARRGESGLTELAAATGLPKATTHRLLDQLVGVGMAHRGTGGRYRVGARAFCLGQGWQPAPVLRAAAALPIRRLAAATGDSVSLTVMDASELLVVVGTAGRCDEVFPLRPGVVLPVGSAAEAVIAAARPDAAAVSPVSADAEWAGRVRRARDDGFALDLEMTVEPVACAAAPVYAPGGIVVAAVGVTVLERQRPQSLVDAVRDTAGRISANLARIPGAGRTLFPLGGTNAR</sequence>
<evidence type="ECO:0000313" key="7">
    <source>
        <dbReference type="Proteomes" id="UP001596380"/>
    </source>
</evidence>
<dbReference type="Pfam" id="PF09339">
    <property type="entry name" value="HTH_IclR"/>
    <property type="match status" value="1"/>
</dbReference>
<organism evidence="6 7">
    <name type="scientific">Actinomadura yumaensis</name>
    <dbReference type="NCBI Taxonomy" id="111807"/>
    <lineage>
        <taxon>Bacteria</taxon>
        <taxon>Bacillati</taxon>
        <taxon>Actinomycetota</taxon>
        <taxon>Actinomycetes</taxon>
        <taxon>Streptosporangiales</taxon>
        <taxon>Thermomonosporaceae</taxon>
        <taxon>Actinomadura</taxon>
    </lineage>
</organism>
<gene>
    <name evidence="6" type="ORF">ACFQKB_07400</name>
</gene>
<dbReference type="PROSITE" id="PS51078">
    <property type="entry name" value="ICLR_ED"/>
    <property type="match status" value="1"/>
</dbReference>
<dbReference type="Gene3D" id="1.10.10.10">
    <property type="entry name" value="Winged helix-like DNA-binding domain superfamily/Winged helix DNA-binding domain"/>
    <property type="match status" value="1"/>
</dbReference>
<dbReference type="Proteomes" id="UP001596380">
    <property type="component" value="Unassembled WGS sequence"/>
</dbReference>
<dbReference type="SMART" id="SM00346">
    <property type="entry name" value="HTH_ICLR"/>
    <property type="match status" value="1"/>
</dbReference>
<evidence type="ECO:0000256" key="1">
    <source>
        <dbReference type="ARBA" id="ARBA00023015"/>
    </source>
</evidence>
<evidence type="ECO:0000256" key="3">
    <source>
        <dbReference type="ARBA" id="ARBA00023163"/>
    </source>
</evidence>
<comment type="caution">
    <text evidence="6">The sequence shown here is derived from an EMBL/GenBank/DDBJ whole genome shotgun (WGS) entry which is preliminary data.</text>
</comment>
<dbReference type="InterPro" id="IPR036388">
    <property type="entry name" value="WH-like_DNA-bd_sf"/>
</dbReference>
<dbReference type="InterPro" id="IPR050707">
    <property type="entry name" value="HTH_MetabolicPath_Reg"/>
</dbReference>
<evidence type="ECO:0000256" key="2">
    <source>
        <dbReference type="ARBA" id="ARBA00023125"/>
    </source>
</evidence>
<dbReference type="InterPro" id="IPR014757">
    <property type="entry name" value="Tscrpt_reg_IclR_C"/>
</dbReference>
<dbReference type="PANTHER" id="PTHR30136">
    <property type="entry name" value="HELIX-TURN-HELIX TRANSCRIPTIONAL REGULATOR, ICLR FAMILY"/>
    <property type="match status" value="1"/>
</dbReference>
<feature type="domain" description="IclR-ED" evidence="5">
    <location>
        <begin position="90"/>
        <end position="255"/>
    </location>
</feature>
<dbReference type="RefSeq" id="WP_378063123.1">
    <property type="nucleotide sequence ID" value="NZ_JBHSXS010000003.1"/>
</dbReference>
<keyword evidence="7" id="KW-1185">Reference proteome</keyword>
<reference evidence="7" key="1">
    <citation type="journal article" date="2019" name="Int. J. Syst. Evol. Microbiol.">
        <title>The Global Catalogue of Microorganisms (GCM) 10K type strain sequencing project: providing services to taxonomists for standard genome sequencing and annotation.</title>
        <authorList>
            <consortium name="The Broad Institute Genomics Platform"/>
            <consortium name="The Broad Institute Genome Sequencing Center for Infectious Disease"/>
            <person name="Wu L."/>
            <person name="Ma J."/>
        </authorList>
    </citation>
    <scope>NUCLEOTIDE SEQUENCE [LARGE SCALE GENOMIC DNA]</scope>
    <source>
        <strain evidence="7">JCM 3369</strain>
    </source>
</reference>
<dbReference type="EMBL" id="JBHSXS010000003">
    <property type="protein sequence ID" value="MFC6879591.1"/>
    <property type="molecule type" value="Genomic_DNA"/>
</dbReference>
<keyword evidence="2" id="KW-0238">DNA-binding</keyword>
<protein>
    <submittedName>
        <fullName evidence="6">IclR family transcriptional regulator</fullName>
    </submittedName>
</protein>
<dbReference type="Pfam" id="PF01614">
    <property type="entry name" value="IclR_C"/>
    <property type="match status" value="1"/>
</dbReference>
<dbReference type="PANTHER" id="PTHR30136:SF24">
    <property type="entry name" value="HTH-TYPE TRANSCRIPTIONAL REPRESSOR ALLR"/>
    <property type="match status" value="1"/>
</dbReference>
<name>A0ABW2CG69_9ACTN</name>
<proteinExistence type="predicted"/>